<dbReference type="InterPro" id="IPR005123">
    <property type="entry name" value="Oxoglu/Fe-dep_dioxygenase_dom"/>
</dbReference>
<evidence type="ECO:0000256" key="5">
    <source>
        <dbReference type="PIRSR" id="PIRSR604574-1"/>
    </source>
</evidence>
<feature type="binding site" evidence="5">
    <location>
        <begin position="109"/>
        <end position="111"/>
    </location>
    <ligand>
        <name>2-oxoglutarate</name>
        <dbReference type="ChEBI" id="CHEBI:16810"/>
    </ligand>
</feature>
<keyword evidence="9" id="KW-1185">Reference proteome</keyword>
<proteinExistence type="predicted"/>
<dbReference type="EMBL" id="FQUP01000002">
    <property type="protein sequence ID" value="SHF61985.1"/>
    <property type="molecule type" value="Genomic_DNA"/>
</dbReference>
<dbReference type="PANTHER" id="PTHR16557:SF2">
    <property type="entry name" value="NUCLEIC ACID DIOXYGENASE ALKBH1"/>
    <property type="match status" value="1"/>
</dbReference>
<dbReference type="GO" id="GO:0035516">
    <property type="term" value="F:broad specificity oxidative DNA demethylase activity"/>
    <property type="evidence" value="ECO:0007669"/>
    <property type="project" value="TreeGrafter"/>
</dbReference>
<evidence type="ECO:0000313" key="9">
    <source>
        <dbReference type="Proteomes" id="UP000184485"/>
    </source>
</evidence>
<evidence type="ECO:0000256" key="6">
    <source>
        <dbReference type="PIRSR" id="PIRSR604574-2"/>
    </source>
</evidence>
<evidence type="ECO:0000256" key="3">
    <source>
        <dbReference type="ARBA" id="ARBA00023002"/>
    </source>
</evidence>
<dbReference type="Gene3D" id="2.60.120.590">
    <property type="entry name" value="Alpha-ketoglutarate-dependent dioxygenase AlkB-like"/>
    <property type="match status" value="1"/>
</dbReference>
<gene>
    <name evidence="8" type="ORF">SAMN02745157_2563</name>
</gene>
<dbReference type="InterPro" id="IPR037151">
    <property type="entry name" value="AlkB-like_sf"/>
</dbReference>
<sequence length="206" mass="22565">MKNAPLPEGIRLIDGWFDRDGQVALIAAIRAVVAEAPLYRPEMPRTGKPFSVRMTNCGPLGWVSDRAGYRYQPLHPVTGCPWPAIPEVLLALWGEVADYPHPPEACLVNFYDETARMGLHRDEDEAALDAPVVSVSLGDSCLFRIGGRERSDPTRSFRLASGDVFVLGGPSRLAFHGVDRIYPGSSTLLERGGRINLTLRRVTSPG</sequence>
<feature type="binding site" evidence="6">
    <location>
        <position position="176"/>
    </location>
    <ligand>
        <name>Fe cation</name>
        <dbReference type="ChEBI" id="CHEBI:24875"/>
        <note>catalytic</note>
    </ligand>
</feature>
<keyword evidence="8" id="KW-0489">Methyltransferase</keyword>
<dbReference type="GO" id="GO:0035513">
    <property type="term" value="P:oxidative RNA demethylation"/>
    <property type="evidence" value="ECO:0007669"/>
    <property type="project" value="TreeGrafter"/>
</dbReference>
<dbReference type="GO" id="GO:0032259">
    <property type="term" value="P:methylation"/>
    <property type="evidence" value="ECO:0007669"/>
    <property type="project" value="UniProtKB-KW"/>
</dbReference>
<feature type="domain" description="Fe2OG dioxygenase" evidence="7">
    <location>
        <begin position="102"/>
        <end position="203"/>
    </location>
</feature>
<dbReference type="PANTHER" id="PTHR16557">
    <property type="entry name" value="ALKYLATED DNA REPAIR PROTEIN ALKB-RELATED"/>
    <property type="match status" value="1"/>
</dbReference>
<dbReference type="SUPFAM" id="SSF51197">
    <property type="entry name" value="Clavaminate synthase-like"/>
    <property type="match status" value="1"/>
</dbReference>
<keyword evidence="3" id="KW-0560">Oxidoreductase</keyword>
<protein>
    <submittedName>
        <fullName evidence="8">Alkylated DNA repair protein (DNA oxidative demethylase)</fullName>
    </submittedName>
</protein>
<dbReference type="GO" id="GO:0035515">
    <property type="term" value="F:oxidative RNA demethylase activity"/>
    <property type="evidence" value="ECO:0007669"/>
    <property type="project" value="TreeGrafter"/>
</dbReference>
<reference evidence="8 9" key="1">
    <citation type="submission" date="2016-11" db="EMBL/GenBank/DDBJ databases">
        <authorList>
            <person name="Jaros S."/>
            <person name="Januszkiewicz K."/>
            <person name="Wedrychowicz H."/>
        </authorList>
    </citation>
    <scope>NUCLEOTIDE SEQUENCE [LARGE SCALE GENOMIC DNA]</scope>
    <source>
        <strain evidence="8 9">DSM 19436</strain>
    </source>
</reference>
<comment type="cofactor">
    <cofactor evidence="6">
        <name>Fe(2+)</name>
        <dbReference type="ChEBI" id="CHEBI:29033"/>
    </cofactor>
    <text evidence="6">Binds 1 Fe(2+) ion per subunit.</text>
</comment>
<evidence type="ECO:0000256" key="1">
    <source>
        <dbReference type="ARBA" id="ARBA00022723"/>
    </source>
</evidence>
<dbReference type="OrthoDB" id="9796932at2"/>
<feature type="binding site" evidence="5">
    <location>
        <position position="124"/>
    </location>
    <ligand>
        <name>substrate</name>
    </ligand>
</feature>
<feature type="binding site" evidence="6">
    <location>
        <position position="120"/>
    </location>
    <ligand>
        <name>Fe cation</name>
        <dbReference type="ChEBI" id="CHEBI:24875"/>
        <note>catalytic</note>
    </ligand>
</feature>
<evidence type="ECO:0000256" key="4">
    <source>
        <dbReference type="ARBA" id="ARBA00023004"/>
    </source>
</evidence>
<dbReference type="InterPro" id="IPR004574">
    <property type="entry name" value="Alkb"/>
</dbReference>
<evidence type="ECO:0000313" key="8">
    <source>
        <dbReference type="EMBL" id="SHF61985.1"/>
    </source>
</evidence>
<dbReference type="AlphaFoldDB" id="A0A1M5D551"/>
<feature type="binding site" evidence="5">
    <location>
        <position position="150"/>
    </location>
    <ligand>
        <name>substrate</name>
    </ligand>
</feature>
<feature type="binding site" evidence="6">
    <location>
        <position position="122"/>
    </location>
    <ligand>
        <name>Fe cation</name>
        <dbReference type="ChEBI" id="CHEBI:24875"/>
        <note>catalytic</note>
    </ligand>
</feature>
<organism evidence="8 9">
    <name type="scientific">Kaistia soli DSM 19436</name>
    <dbReference type="NCBI Taxonomy" id="1122133"/>
    <lineage>
        <taxon>Bacteria</taxon>
        <taxon>Pseudomonadati</taxon>
        <taxon>Pseudomonadota</taxon>
        <taxon>Alphaproteobacteria</taxon>
        <taxon>Hyphomicrobiales</taxon>
        <taxon>Kaistiaceae</taxon>
        <taxon>Kaistia</taxon>
    </lineage>
</organism>
<dbReference type="PROSITE" id="PS51471">
    <property type="entry name" value="FE2OG_OXY"/>
    <property type="match status" value="1"/>
</dbReference>
<name>A0A1M5D551_9HYPH</name>
<dbReference type="GO" id="GO:0005737">
    <property type="term" value="C:cytoplasm"/>
    <property type="evidence" value="ECO:0007669"/>
    <property type="project" value="TreeGrafter"/>
</dbReference>
<keyword evidence="2" id="KW-0223">Dioxygenase</keyword>
<feature type="binding site" evidence="5">
    <location>
        <begin position="69"/>
        <end position="71"/>
    </location>
    <ligand>
        <name>substrate</name>
    </ligand>
</feature>
<evidence type="ECO:0000256" key="2">
    <source>
        <dbReference type="ARBA" id="ARBA00022964"/>
    </source>
</evidence>
<dbReference type="Pfam" id="PF13532">
    <property type="entry name" value="2OG-FeII_Oxy_2"/>
    <property type="match status" value="1"/>
</dbReference>
<keyword evidence="8" id="KW-0808">Transferase</keyword>
<dbReference type="GO" id="GO:0008198">
    <property type="term" value="F:ferrous iron binding"/>
    <property type="evidence" value="ECO:0007669"/>
    <property type="project" value="TreeGrafter"/>
</dbReference>
<dbReference type="GO" id="GO:0008168">
    <property type="term" value="F:methyltransferase activity"/>
    <property type="evidence" value="ECO:0007669"/>
    <property type="project" value="UniProtKB-KW"/>
</dbReference>
<dbReference type="STRING" id="1122133.SAMN02745157_2563"/>
<accession>A0A1M5D551</accession>
<keyword evidence="4 6" id="KW-0408">Iron</keyword>
<dbReference type="InterPro" id="IPR027450">
    <property type="entry name" value="AlkB-like"/>
</dbReference>
<feature type="binding site" evidence="5">
    <location>
        <begin position="194"/>
        <end position="200"/>
    </location>
    <ligand>
        <name>2-oxoglutarate</name>
        <dbReference type="ChEBI" id="CHEBI:16810"/>
    </ligand>
</feature>
<dbReference type="RefSeq" id="WP_073053239.1">
    <property type="nucleotide sequence ID" value="NZ_FQUP01000002.1"/>
</dbReference>
<evidence type="ECO:0000259" key="7">
    <source>
        <dbReference type="PROSITE" id="PS51471"/>
    </source>
</evidence>
<feature type="binding site" evidence="5">
    <location>
        <position position="62"/>
    </location>
    <ligand>
        <name>substrate</name>
    </ligand>
</feature>
<dbReference type="Proteomes" id="UP000184485">
    <property type="component" value="Unassembled WGS sequence"/>
</dbReference>
<keyword evidence="1 6" id="KW-0479">Metal-binding</keyword>